<dbReference type="InterPro" id="IPR000524">
    <property type="entry name" value="Tscrpt_reg_HTH_GntR"/>
</dbReference>
<sequence>MATSDQEPRSGAKAGYREVARDLRTQIEAGRLRHGDVLPSTRELAESWGVSVFTIQEAMKVLAEEGLVVGKSRSKRVVNAPASAQKLGWRPDRPQVVLVGGYPGSGKSELSRILARHTGWPMIDKDTITRPVVEAALEIMGHSPHDRESDEYVTRIRPMEYEALRAATLENVECGNSAVVAAPFVREFGDAAWLDRTRAAFEQQGADLVLVWVYCDGDSMHRYMRQRGAARDATKLADWPAWLASLDLDFRPAAEHLVVDNSESSAPLQAQAVALIDQVLSGQE</sequence>
<evidence type="ECO:0000313" key="5">
    <source>
        <dbReference type="EMBL" id="MFI7586256.1"/>
    </source>
</evidence>
<dbReference type="PRINTS" id="PR00035">
    <property type="entry name" value="HTHGNTR"/>
</dbReference>
<dbReference type="CDD" id="cd07377">
    <property type="entry name" value="WHTH_GntR"/>
    <property type="match status" value="1"/>
</dbReference>
<keyword evidence="2" id="KW-0238">DNA-binding</keyword>
<gene>
    <name evidence="5" type="ORF">ACIB24_04205</name>
</gene>
<evidence type="ECO:0000313" key="6">
    <source>
        <dbReference type="Proteomes" id="UP001612915"/>
    </source>
</evidence>
<name>A0ABW8AIR7_9ACTN</name>
<evidence type="ECO:0000256" key="3">
    <source>
        <dbReference type="ARBA" id="ARBA00023163"/>
    </source>
</evidence>
<dbReference type="Pfam" id="PF13671">
    <property type="entry name" value="AAA_33"/>
    <property type="match status" value="1"/>
</dbReference>
<dbReference type="Proteomes" id="UP001612915">
    <property type="component" value="Unassembled WGS sequence"/>
</dbReference>
<comment type="caution">
    <text evidence="5">The sequence shown here is derived from an EMBL/GenBank/DDBJ whole genome shotgun (WGS) entry which is preliminary data.</text>
</comment>
<keyword evidence="1" id="KW-0805">Transcription regulation</keyword>
<dbReference type="Pfam" id="PF00392">
    <property type="entry name" value="GntR"/>
    <property type="match status" value="1"/>
</dbReference>
<dbReference type="InterPro" id="IPR050679">
    <property type="entry name" value="Bact_HTH_transcr_reg"/>
</dbReference>
<proteinExistence type="predicted"/>
<reference evidence="5 6" key="1">
    <citation type="submission" date="2024-10" db="EMBL/GenBank/DDBJ databases">
        <title>The Natural Products Discovery Center: Release of the First 8490 Sequenced Strains for Exploring Actinobacteria Biosynthetic Diversity.</title>
        <authorList>
            <person name="Kalkreuter E."/>
            <person name="Kautsar S.A."/>
            <person name="Yang D."/>
            <person name="Bader C.D."/>
            <person name="Teijaro C.N."/>
            <person name="Fluegel L."/>
            <person name="Davis C.M."/>
            <person name="Simpson J.R."/>
            <person name="Lauterbach L."/>
            <person name="Steele A.D."/>
            <person name="Gui C."/>
            <person name="Meng S."/>
            <person name="Li G."/>
            <person name="Viehrig K."/>
            <person name="Ye F."/>
            <person name="Su P."/>
            <person name="Kiefer A.F."/>
            <person name="Nichols A."/>
            <person name="Cepeda A.J."/>
            <person name="Yan W."/>
            <person name="Fan B."/>
            <person name="Jiang Y."/>
            <person name="Adhikari A."/>
            <person name="Zheng C.-J."/>
            <person name="Schuster L."/>
            <person name="Cowan T.M."/>
            <person name="Smanski M.J."/>
            <person name="Chevrette M.G."/>
            <person name="De Carvalho L.P.S."/>
            <person name="Shen B."/>
        </authorList>
    </citation>
    <scope>NUCLEOTIDE SEQUENCE [LARGE SCALE GENOMIC DNA]</scope>
    <source>
        <strain evidence="5 6">NPDC049639</strain>
    </source>
</reference>
<evidence type="ECO:0000259" key="4">
    <source>
        <dbReference type="PROSITE" id="PS50949"/>
    </source>
</evidence>
<accession>A0ABW8AIR7</accession>
<dbReference type="SMART" id="SM00345">
    <property type="entry name" value="HTH_GNTR"/>
    <property type="match status" value="1"/>
</dbReference>
<keyword evidence="6" id="KW-1185">Reference proteome</keyword>
<dbReference type="PROSITE" id="PS50949">
    <property type="entry name" value="HTH_GNTR"/>
    <property type="match status" value="1"/>
</dbReference>
<dbReference type="Gene3D" id="1.10.10.10">
    <property type="entry name" value="Winged helix-like DNA-binding domain superfamily/Winged helix DNA-binding domain"/>
    <property type="match status" value="1"/>
</dbReference>
<dbReference type="InterPro" id="IPR036388">
    <property type="entry name" value="WH-like_DNA-bd_sf"/>
</dbReference>
<organism evidence="5 6">
    <name type="scientific">Spongisporangium articulatum</name>
    <dbReference type="NCBI Taxonomy" id="3362603"/>
    <lineage>
        <taxon>Bacteria</taxon>
        <taxon>Bacillati</taxon>
        <taxon>Actinomycetota</taxon>
        <taxon>Actinomycetes</taxon>
        <taxon>Kineosporiales</taxon>
        <taxon>Kineosporiaceae</taxon>
        <taxon>Spongisporangium</taxon>
    </lineage>
</organism>
<protein>
    <submittedName>
        <fullName evidence="5">GntR family transcriptional regulator</fullName>
    </submittedName>
</protein>
<dbReference type="RefSeq" id="WP_398275583.1">
    <property type="nucleotide sequence ID" value="NZ_JBITLV010000001.1"/>
</dbReference>
<dbReference type="PANTHER" id="PTHR44846">
    <property type="entry name" value="MANNOSYL-D-GLYCERATE TRANSPORT/METABOLISM SYSTEM REPRESSOR MNGR-RELATED"/>
    <property type="match status" value="1"/>
</dbReference>
<dbReference type="InterPro" id="IPR036390">
    <property type="entry name" value="WH_DNA-bd_sf"/>
</dbReference>
<feature type="domain" description="HTH gntR-type" evidence="4">
    <location>
        <begin position="13"/>
        <end position="81"/>
    </location>
</feature>
<dbReference type="EMBL" id="JBITLV010000001">
    <property type="protein sequence ID" value="MFI7586256.1"/>
    <property type="molecule type" value="Genomic_DNA"/>
</dbReference>
<dbReference type="InterPro" id="IPR027417">
    <property type="entry name" value="P-loop_NTPase"/>
</dbReference>
<dbReference type="SUPFAM" id="SSF52540">
    <property type="entry name" value="P-loop containing nucleoside triphosphate hydrolases"/>
    <property type="match status" value="1"/>
</dbReference>
<keyword evidence="3" id="KW-0804">Transcription</keyword>
<dbReference type="Gene3D" id="3.40.50.300">
    <property type="entry name" value="P-loop containing nucleotide triphosphate hydrolases"/>
    <property type="match status" value="1"/>
</dbReference>
<evidence type="ECO:0000256" key="2">
    <source>
        <dbReference type="ARBA" id="ARBA00023125"/>
    </source>
</evidence>
<evidence type="ECO:0000256" key="1">
    <source>
        <dbReference type="ARBA" id="ARBA00023015"/>
    </source>
</evidence>
<dbReference type="PANTHER" id="PTHR44846:SF17">
    <property type="entry name" value="GNTR-FAMILY TRANSCRIPTIONAL REGULATOR"/>
    <property type="match status" value="1"/>
</dbReference>
<dbReference type="SUPFAM" id="SSF46785">
    <property type="entry name" value="Winged helix' DNA-binding domain"/>
    <property type="match status" value="1"/>
</dbReference>